<dbReference type="Pfam" id="PF13529">
    <property type="entry name" value="Peptidase_C39_2"/>
    <property type="match status" value="1"/>
</dbReference>
<evidence type="ECO:0000313" key="3">
    <source>
        <dbReference type="Proteomes" id="UP000217895"/>
    </source>
</evidence>
<gene>
    <name evidence="2" type="ORF">NIES2135_35780</name>
</gene>
<keyword evidence="3" id="KW-1185">Reference proteome</keyword>
<feature type="domain" description="Peptidase C39-like" evidence="1">
    <location>
        <begin position="90"/>
        <end position="213"/>
    </location>
</feature>
<sequence length="261" mass="30518">MSLTLKIDTNTVLKRKPIQSAELPEEQKHAVQAGRVFKIDSYTIERDHVRCFLSEETIKDTNVWYAFGKHVKIFRESQVYPRTLPATIKLNIPYKSQRDNVLNPDGACNVTSIAMCLRYLGATPRRSDVQFEDELYNYAIQKGYSRHSPYDLAKIVQDYGFRDDFRTNATIEQVRAWLADGNPIVIHGYFTDFGHIVAVAGYDERGFFVHDPYGEWFWWGYDLNEPGRNNRKGEYIHYSYTMIERLCIPDGHFWVHFISKP</sequence>
<dbReference type="InterPro" id="IPR039564">
    <property type="entry name" value="Peptidase_C39-like"/>
</dbReference>
<evidence type="ECO:0000259" key="1">
    <source>
        <dbReference type="Pfam" id="PF13529"/>
    </source>
</evidence>
<reference evidence="2 3" key="1">
    <citation type="submission" date="2017-06" db="EMBL/GenBank/DDBJ databases">
        <title>Genome sequencing of cyanobaciteial culture collection at National Institute for Environmental Studies (NIES).</title>
        <authorList>
            <person name="Hirose Y."/>
            <person name="Shimura Y."/>
            <person name="Fujisawa T."/>
            <person name="Nakamura Y."/>
            <person name="Kawachi M."/>
        </authorList>
    </citation>
    <scope>NUCLEOTIDE SEQUENCE [LARGE SCALE GENOMIC DNA]</scope>
    <source>
        <strain evidence="2 3">NIES-2135</strain>
    </source>
</reference>
<dbReference type="EMBL" id="AP018203">
    <property type="protein sequence ID" value="BAY56742.1"/>
    <property type="molecule type" value="Genomic_DNA"/>
</dbReference>
<name>A0A1Z4JJ08_LEPBY</name>
<proteinExistence type="predicted"/>
<dbReference type="AlphaFoldDB" id="A0A1Z4JJ08"/>
<dbReference type="Gene3D" id="3.90.70.10">
    <property type="entry name" value="Cysteine proteinases"/>
    <property type="match status" value="1"/>
</dbReference>
<dbReference type="Proteomes" id="UP000217895">
    <property type="component" value="Chromosome"/>
</dbReference>
<evidence type="ECO:0000313" key="2">
    <source>
        <dbReference type="EMBL" id="BAY56742.1"/>
    </source>
</evidence>
<accession>A0A1Z4JJ08</accession>
<protein>
    <recommendedName>
        <fullName evidence="1">Peptidase C39-like domain-containing protein</fullName>
    </recommendedName>
</protein>
<organism evidence="2 3">
    <name type="scientific">Leptolyngbya boryana NIES-2135</name>
    <dbReference type="NCBI Taxonomy" id="1973484"/>
    <lineage>
        <taxon>Bacteria</taxon>
        <taxon>Bacillati</taxon>
        <taxon>Cyanobacteriota</taxon>
        <taxon>Cyanophyceae</taxon>
        <taxon>Leptolyngbyales</taxon>
        <taxon>Leptolyngbyaceae</taxon>
        <taxon>Leptolyngbya group</taxon>
        <taxon>Leptolyngbya</taxon>
    </lineage>
</organism>